<dbReference type="RefSeq" id="WP_201878088.1">
    <property type="nucleotide sequence ID" value="NZ_JAERRF010000018.1"/>
</dbReference>
<feature type="repeat" description="WD" evidence="1">
    <location>
        <begin position="1039"/>
        <end position="1073"/>
    </location>
</feature>
<dbReference type="SUPFAM" id="SSF50998">
    <property type="entry name" value="Quinoprotein alcohol dehydrogenase-like"/>
    <property type="match status" value="1"/>
</dbReference>
<dbReference type="PROSITE" id="PS50082">
    <property type="entry name" value="WD_REPEATS_2"/>
    <property type="match status" value="1"/>
</dbReference>
<dbReference type="SUPFAM" id="SSF50978">
    <property type="entry name" value="WD40 repeat-like"/>
    <property type="match status" value="1"/>
</dbReference>
<dbReference type="Proteomes" id="UP000634229">
    <property type="component" value="Unassembled WGS sequence"/>
</dbReference>
<dbReference type="Pfam" id="PF00400">
    <property type="entry name" value="WD40"/>
    <property type="match status" value="1"/>
</dbReference>
<keyword evidence="5" id="KW-1185">Reference proteome</keyword>
<dbReference type="NCBIfam" id="NF047832">
    <property type="entry name" value="caspase_w_EACC1"/>
    <property type="match status" value="1"/>
</dbReference>
<dbReference type="InterPro" id="IPR049052">
    <property type="entry name" value="nSTAND1"/>
</dbReference>
<dbReference type="InterPro" id="IPR011047">
    <property type="entry name" value="Quinoprotein_ADH-like_sf"/>
</dbReference>
<dbReference type="PANTHER" id="PTHR19879:SF9">
    <property type="entry name" value="TRANSCRIPTION INITIATION FACTOR TFIID SUBUNIT 5"/>
    <property type="match status" value="1"/>
</dbReference>
<sequence length="1454" mass="154000">MTDLALGLAGPGARALLIGTGTVADPAVLPPVPAVHRTLVDLRAILLRRTGLSEDRIRVLEDPEDARTIGQAVTEAAKAASDTLLLYYVGHGLVGAANELRLCTRETTGDADTDPFTTASFRDLAALIRRHRPTRFVIVLDCCHAERAGDESLTAFRHHYLLAAAARDQRALAPVGDVHTAFTGELIRLLHSGDPHGPEVFTLEELRRALADRDLSPRARHDAPTAWFGFARNPAARAEPAAEPTGHDTGVCPYPGLSAYDETTQHWFRGRDRLTGKLVREVTRADGPGEPVVLLGASGSGKSSLIRAGLLTELRRSAIGNSPDTPGHWRPLVCTPTAAPLRALAETLSGPARLPVPAVERTLAHDAAELVRRLARPEAPVLLAVDQFEEVFSLCEDETDRAAFIRAIAALATTGATPSAPVRVVLAVAAPYYASCAEWPELAHALSGRQILVTPLSAEEVREAITEPARQEHLRVQEGLVELILTDLGYPRAATPVPEPGSPPHPFTLAHFAQALTATWRRRERGVLTVRGYQECGGLSGAIAQAADSVYQDLGSDNQQLARILLLRMVRPGRPLEGVPPARRPVDRAELVRELGGGRADALLGRFLAKGLVVEREGAVQPAHDAVLHAWPRMRAWLAADPVWRLHHEQLTAAARAWTDSQGDEADLYRGHTLARALEQVEGRPRLEVGEDVWQFLNASVARQRSAARRSRRRRRTLLVLAITTALCVIAAVAALWTARDAHRAGSAAEDADTSRRLAAASRSVAPTDPPLAGRLAVAAYRSAPTDEAWAAMIAAAGGWSNASDSGDDGGRIPGGVSVEFSPHHDLLAINDGQGLCLWDTAARRLLGALGTPGIGPAVKDMAFSPDGRRIALLLPDGTVQIWHTDKPSGPPVDQIVMPGPTQSGASWVSFGPGGRTVAVAMVTGGDANRATGITWVTPLPGKSEPRRLDHVRARYTAGGRLLIGLEDGGRLRVTRVSATGATRHTERLPRRPSPYRGTPAVAAQGGTLAVAYDDGLVEVHDITEGGRVRPRTRLRTNVSALALSPDGRLLAVQENDGPLTLWDVTTGDDPVPLTSRPGVRSTDERGLAFSRDGGLLAAITKGGTALGDIRSARQPAVLADIPVPDGGPTAVALSADGRVTAIGTRHGTVALRSVDGRSPRAPTGLADPTGHPVVDLAFAADRRTLMVTRGSGVELWDSTRPSARRPLAVLPGARAAVAVNAPVLLTRAPGGVARLWRITRPERPDHQSDLDESSGTEEAVALTPDGRTAYTGAWWNVRRADRPHVMSGPGSRHGEVDPSLPTGAMHRVSLAPHTGLLAEARSPYARTWTDEPGRTLEQVAHPGTVLTGLAVSPDGRLAATGDDEGGVRLHSGSATAGWHPLADFRLRGAPISALAVGRGGVVAVASEDGRVRVSDVSPGALQKRLCRGTLPVDSAAAWTAHASGDLLPEDCGA</sequence>
<dbReference type="Gene3D" id="2.130.10.10">
    <property type="entry name" value="YVTN repeat-like/Quinoprotein amine dehydrogenase"/>
    <property type="match status" value="4"/>
</dbReference>
<feature type="domain" description="Novel STAND NTPase 1" evidence="3">
    <location>
        <begin position="253"/>
        <end position="664"/>
    </location>
</feature>
<feature type="region of interest" description="Disordered" evidence="2">
    <location>
        <begin position="1066"/>
        <end position="1086"/>
    </location>
</feature>
<dbReference type="InterPro" id="IPR027417">
    <property type="entry name" value="P-loop_NTPase"/>
</dbReference>
<dbReference type="InterPro" id="IPR036322">
    <property type="entry name" value="WD40_repeat_dom_sf"/>
</dbReference>
<dbReference type="InterPro" id="IPR015943">
    <property type="entry name" value="WD40/YVTN_repeat-like_dom_sf"/>
</dbReference>
<proteinExistence type="predicted"/>
<dbReference type="SMART" id="SM00320">
    <property type="entry name" value="WD40"/>
    <property type="match status" value="7"/>
</dbReference>
<dbReference type="Gene3D" id="3.40.50.1460">
    <property type="match status" value="1"/>
</dbReference>
<evidence type="ECO:0000259" key="3">
    <source>
        <dbReference type="Pfam" id="PF20703"/>
    </source>
</evidence>
<dbReference type="PANTHER" id="PTHR19879">
    <property type="entry name" value="TRANSCRIPTION INITIATION FACTOR TFIID"/>
    <property type="match status" value="1"/>
</dbReference>
<gene>
    <name evidence="4" type="ORF">JK363_27175</name>
</gene>
<name>A0ABS1NJS5_9ACTN</name>
<keyword evidence="1" id="KW-0853">WD repeat</keyword>
<evidence type="ECO:0000313" key="5">
    <source>
        <dbReference type="Proteomes" id="UP000634229"/>
    </source>
</evidence>
<dbReference type="Pfam" id="PF20703">
    <property type="entry name" value="nSTAND1"/>
    <property type="match status" value="1"/>
</dbReference>
<evidence type="ECO:0000256" key="2">
    <source>
        <dbReference type="SAM" id="MobiDB-lite"/>
    </source>
</evidence>
<reference evidence="4 5" key="1">
    <citation type="submission" date="2021-01" db="EMBL/GenBank/DDBJ databases">
        <title>WGS of actinomycetes isolated from Thailand.</title>
        <authorList>
            <person name="Thawai C."/>
        </authorList>
    </citation>
    <scope>NUCLEOTIDE SEQUENCE [LARGE SCALE GENOMIC DNA]</scope>
    <source>
        <strain evidence="4 5">CA1R205</strain>
    </source>
</reference>
<dbReference type="EMBL" id="JAERRF010000018">
    <property type="protein sequence ID" value="MBL1100291.1"/>
    <property type="molecule type" value="Genomic_DNA"/>
</dbReference>
<dbReference type="InterPro" id="IPR001680">
    <property type="entry name" value="WD40_rpt"/>
</dbReference>
<protein>
    <submittedName>
        <fullName evidence="4">Caspase family protein</fullName>
    </submittedName>
</protein>
<evidence type="ECO:0000256" key="1">
    <source>
        <dbReference type="PROSITE-ProRule" id="PRU00221"/>
    </source>
</evidence>
<evidence type="ECO:0000313" key="4">
    <source>
        <dbReference type="EMBL" id="MBL1100291.1"/>
    </source>
</evidence>
<accession>A0ABS1NJS5</accession>
<dbReference type="SUPFAM" id="SSF52540">
    <property type="entry name" value="P-loop containing nucleoside triphosphate hydrolases"/>
    <property type="match status" value="1"/>
</dbReference>
<comment type="caution">
    <text evidence="4">The sequence shown here is derived from an EMBL/GenBank/DDBJ whole genome shotgun (WGS) entry which is preliminary data.</text>
</comment>
<organism evidence="4 5">
    <name type="scientific">Streptomyces coffeae</name>
    <dbReference type="NCBI Taxonomy" id="621382"/>
    <lineage>
        <taxon>Bacteria</taxon>
        <taxon>Bacillati</taxon>
        <taxon>Actinomycetota</taxon>
        <taxon>Actinomycetes</taxon>
        <taxon>Kitasatosporales</taxon>
        <taxon>Streptomycetaceae</taxon>
        <taxon>Streptomyces</taxon>
    </lineage>
</organism>